<feature type="compositionally biased region" description="Polar residues" evidence="1">
    <location>
        <begin position="137"/>
        <end position="157"/>
    </location>
</feature>
<evidence type="ECO:0000313" key="3">
    <source>
        <dbReference type="EMBL" id="CAE8688471.1"/>
    </source>
</evidence>
<accession>A0A813JZD1</accession>
<organism evidence="3 4">
    <name type="scientific">Polarella glacialis</name>
    <name type="common">Dinoflagellate</name>
    <dbReference type="NCBI Taxonomy" id="89957"/>
    <lineage>
        <taxon>Eukaryota</taxon>
        <taxon>Sar</taxon>
        <taxon>Alveolata</taxon>
        <taxon>Dinophyceae</taxon>
        <taxon>Suessiales</taxon>
        <taxon>Suessiaceae</taxon>
        <taxon>Polarella</taxon>
    </lineage>
</organism>
<feature type="region of interest" description="Disordered" evidence="1">
    <location>
        <begin position="135"/>
        <end position="178"/>
    </location>
</feature>
<evidence type="ECO:0000313" key="4">
    <source>
        <dbReference type="Proteomes" id="UP000626109"/>
    </source>
</evidence>
<feature type="region of interest" description="Disordered" evidence="1">
    <location>
        <begin position="42"/>
        <end position="63"/>
    </location>
</feature>
<evidence type="ECO:0000313" key="5">
    <source>
        <dbReference type="Proteomes" id="UP000654075"/>
    </source>
</evidence>
<name>A0A813JZD1_POLGL</name>
<dbReference type="EMBL" id="CAJNNW010026898">
    <property type="protein sequence ID" value="CAE8688471.1"/>
    <property type="molecule type" value="Genomic_DNA"/>
</dbReference>
<evidence type="ECO:0000313" key="2">
    <source>
        <dbReference type="EMBL" id="CAE8639067.1"/>
    </source>
</evidence>
<dbReference type="EMBL" id="CAJNNV010032136">
    <property type="protein sequence ID" value="CAE8639067.1"/>
    <property type="molecule type" value="Genomic_DNA"/>
</dbReference>
<feature type="non-terminal residue" evidence="3">
    <location>
        <position position="304"/>
    </location>
</feature>
<dbReference type="AlphaFoldDB" id="A0A813JZD1"/>
<sequence length="304" mass="32776">MDVLELKQLVRDLQSSIADIKSLKVSEIHAIRGELEAFKRSNGRRSWSERGGGPLGSATPVESGPGVCGGKVCGDGATDTEEVNFMAGGNKPVTSYSPLNRSEVDDISAKHHISPAMPTYQELLVLLSAHHERQASENDYLQKQTSELRTKSGSKNSSDSKEPALKKSGSGLRATPQFRTLERQLSPERALGASEVQLSLLSGLNGSTNTGTNSGSTADFSAGPKRLKTGSMSSSDQGQAMDTLSSANTEGDDADMLHPWGLWCRDEWFTSSLTKKKKKGRNKKINKFEEIDTIMEGGVRQSST</sequence>
<feature type="region of interest" description="Disordered" evidence="1">
    <location>
        <begin position="206"/>
        <end position="252"/>
    </location>
</feature>
<dbReference type="Proteomes" id="UP000654075">
    <property type="component" value="Unassembled WGS sequence"/>
</dbReference>
<keyword evidence="5" id="KW-1185">Reference proteome</keyword>
<proteinExistence type="predicted"/>
<reference evidence="3" key="1">
    <citation type="submission" date="2021-02" db="EMBL/GenBank/DDBJ databases">
        <authorList>
            <person name="Dougan E. K."/>
            <person name="Rhodes N."/>
            <person name="Thang M."/>
            <person name="Chan C."/>
        </authorList>
    </citation>
    <scope>NUCLEOTIDE SEQUENCE</scope>
</reference>
<gene>
    <name evidence="2" type="ORF">PGLA1383_LOCUS54131</name>
    <name evidence="3" type="ORF">PGLA2088_LOCUS25932</name>
</gene>
<protein>
    <submittedName>
        <fullName evidence="3">Uncharacterized protein</fullName>
    </submittedName>
</protein>
<dbReference type="Proteomes" id="UP000626109">
    <property type="component" value="Unassembled WGS sequence"/>
</dbReference>
<evidence type="ECO:0000256" key="1">
    <source>
        <dbReference type="SAM" id="MobiDB-lite"/>
    </source>
</evidence>
<feature type="compositionally biased region" description="Polar residues" evidence="1">
    <location>
        <begin position="230"/>
        <end position="249"/>
    </location>
</feature>
<comment type="caution">
    <text evidence="3">The sequence shown here is derived from an EMBL/GenBank/DDBJ whole genome shotgun (WGS) entry which is preliminary data.</text>
</comment>
<feature type="compositionally biased region" description="Low complexity" evidence="1">
    <location>
        <begin position="206"/>
        <end position="217"/>
    </location>
</feature>